<gene>
    <name evidence="7" type="ORF">LDC_03214</name>
</gene>
<dbReference type="PANTHER" id="PTHR34584">
    <property type="entry name" value="NA(+)/H(+) ANTIPORTER SUBUNIT E1"/>
    <property type="match status" value="1"/>
</dbReference>
<dbReference type="Pfam" id="PF01899">
    <property type="entry name" value="MNHE"/>
    <property type="match status" value="1"/>
</dbReference>
<comment type="subcellular location">
    <subcellularLocation>
        <location evidence="1">Cell membrane</location>
        <topology evidence="1">Multi-pass membrane protein</topology>
    </subcellularLocation>
</comment>
<feature type="transmembrane region" description="Helical" evidence="6">
    <location>
        <begin position="12"/>
        <end position="39"/>
    </location>
</feature>
<evidence type="ECO:0000256" key="2">
    <source>
        <dbReference type="ARBA" id="ARBA00022475"/>
    </source>
</evidence>
<dbReference type="GO" id="GO:0005886">
    <property type="term" value="C:plasma membrane"/>
    <property type="evidence" value="ECO:0007669"/>
    <property type="project" value="UniProtKB-SubCell"/>
</dbReference>
<keyword evidence="3 6" id="KW-0812">Transmembrane</keyword>
<evidence type="ECO:0000256" key="5">
    <source>
        <dbReference type="ARBA" id="ARBA00023136"/>
    </source>
</evidence>
<evidence type="ECO:0000313" key="7">
    <source>
        <dbReference type="EMBL" id="AEI30408.1"/>
    </source>
</evidence>
<evidence type="ECO:0000256" key="4">
    <source>
        <dbReference type="ARBA" id="ARBA00022989"/>
    </source>
</evidence>
<evidence type="ECO:0000256" key="6">
    <source>
        <dbReference type="SAM" id="Phobius"/>
    </source>
</evidence>
<feature type="transmembrane region" description="Helical" evidence="6">
    <location>
        <begin position="59"/>
        <end position="82"/>
    </location>
</feature>
<dbReference type="GO" id="GO:0008324">
    <property type="term" value="F:monoatomic cation transmembrane transporter activity"/>
    <property type="evidence" value="ECO:0007669"/>
    <property type="project" value="InterPro"/>
</dbReference>
<proteinExistence type="predicted"/>
<dbReference type="AlphaFoldDB" id="F8UHA1"/>
<dbReference type="EMBL" id="JF805107">
    <property type="protein sequence ID" value="AEI30408.1"/>
    <property type="molecule type" value="Genomic_DNA"/>
</dbReference>
<accession>F8UHA1</accession>
<sequence>MTRRFHPIGSLVVLVTWLLLNGSLSLGHLLFGALLGLLVPALLGQLWPQGIVLHRPLRALRLLVTLLGDIVIANLQVARLILGREATLRSQFIWVPLELRNPYAIATLAAMVTLTPGTVSADVTTDGRWLLVHSLDTPDETALVASIKQRYEAPLAEILP</sequence>
<keyword evidence="5 6" id="KW-0472">Membrane</keyword>
<protein>
    <submittedName>
        <fullName evidence="7">Monovalent cation/H+ antiporter subunit E</fullName>
    </submittedName>
</protein>
<evidence type="ECO:0000256" key="1">
    <source>
        <dbReference type="ARBA" id="ARBA00004651"/>
    </source>
</evidence>
<dbReference type="InterPro" id="IPR002758">
    <property type="entry name" value="Cation_antiport_E"/>
</dbReference>
<organism evidence="7">
    <name type="scientific">uncultured microorganism</name>
    <dbReference type="NCBI Taxonomy" id="358574"/>
    <lineage>
        <taxon>unclassified sequences</taxon>
        <taxon>environmental samples</taxon>
    </lineage>
</organism>
<dbReference type="PANTHER" id="PTHR34584:SF1">
    <property type="entry name" value="NA(+)_H(+) ANTIPORTER SUBUNIT E1"/>
    <property type="match status" value="1"/>
</dbReference>
<dbReference type="NCBIfam" id="NF006518">
    <property type="entry name" value="PRK08965.1-2"/>
    <property type="match status" value="1"/>
</dbReference>
<keyword evidence="4 6" id="KW-1133">Transmembrane helix</keyword>
<reference evidence="7" key="1">
    <citation type="submission" date="2011-04" db="EMBL/GenBank/DDBJ databases">
        <title>Taxonomic and functional metagenomic profiling of the microbial community in the anoxic sediment of a brackish shallow lake (Laguna de Carrizo Central Spain).</title>
        <authorList>
            <consortium name="CONSOLIDER consortium CSD2007-00005"/>
            <person name="Guazzaroni M.-E."/>
            <person name="Richter M."/>
            <person name="Garcia-Salamanca A."/>
            <person name="Yarza P."/>
            <person name="Ferrer M."/>
        </authorList>
    </citation>
    <scope>NUCLEOTIDE SEQUENCE</scope>
</reference>
<keyword evidence="2" id="KW-1003">Cell membrane</keyword>
<dbReference type="PIRSF" id="PIRSF019239">
    <property type="entry name" value="MrpE"/>
    <property type="match status" value="1"/>
</dbReference>
<evidence type="ECO:0000256" key="3">
    <source>
        <dbReference type="ARBA" id="ARBA00022692"/>
    </source>
</evidence>
<name>F8UHA1_9ZZZZ</name>